<keyword evidence="2" id="KW-0472">Membrane</keyword>
<dbReference type="AlphaFoldDB" id="A0A9W9IDL4"/>
<keyword evidence="2" id="KW-1133">Transmembrane helix</keyword>
<comment type="caution">
    <text evidence="3">The sequence shown here is derived from an EMBL/GenBank/DDBJ whole genome shotgun (WGS) entry which is preliminary data.</text>
</comment>
<evidence type="ECO:0000256" key="2">
    <source>
        <dbReference type="SAM" id="Phobius"/>
    </source>
</evidence>
<proteinExistence type="predicted"/>
<dbReference type="Proteomes" id="UP001149163">
    <property type="component" value="Unassembled WGS sequence"/>
</dbReference>
<evidence type="ECO:0000256" key="1">
    <source>
        <dbReference type="SAM" id="MobiDB-lite"/>
    </source>
</evidence>
<organism evidence="3 4">
    <name type="scientific">Penicillium canariense</name>
    <dbReference type="NCBI Taxonomy" id="189055"/>
    <lineage>
        <taxon>Eukaryota</taxon>
        <taxon>Fungi</taxon>
        <taxon>Dikarya</taxon>
        <taxon>Ascomycota</taxon>
        <taxon>Pezizomycotina</taxon>
        <taxon>Eurotiomycetes</taxon>
        <taxon>Eurotiomycetidae</taxon>
        <taxon>Eurotiales</taxon>
        <taxon>Aspergillaceae</taxon>
        <taxon>Penicillium</taxon>
    </lineage>
</organism>
<accession>A0A9W9IDL4</accession>
<feature type="region of interest" description="Disordered" evidence="1">
    <location>
        <begin position="338"/>
        <end position="362"/>
    </location>
</feature>
<feature type="region of interest" description="Disordered" evidence="1">
    <location>
        <begin position="233"/>
        <end position="253"/>
    </location>
</feature>
<keyword evidence="4" id="KW-1185">Reference proteome</keyword>
<dbReference type="OrthoDB" id="4506111at2759"/>
<name>A0A9W9IDL4_9EURO</name>
<dbReference type="GeneID" id="81421881"/>
<feature type="region of interest" description="Disordered" evidence="1">
    <location>
        <begin position="1"/>
        <end position="84"/>
    </location>
</feature>
<feature type="compositionally biased region" description="Low complexity" evidence="1">
    <location>
        <begin position="8"/>
        <end position="19"/>
    </location>
</feature>
<dbReference type="EMBL" id="JAPQKN010000001">
    <property type="protein sequence ID" value="KAJ5174703.1"/>
    <property type="molecule type" value="Genomic_DNA"/>
</dbReference>
<reference evidence="3" key="1">
    <citation type="submission" date="2022-11" db="EMBL/GenBank/DDBJ databases">
        <authorList>
            <person name="Petersen C."/>
        </authorList>
    </citation>
    <scope>NUCLEOTIDE SEQUENCE</scope>
    <source>
        <strain evidence="3">IBT 26290</strain>
    </source>
</reference>
<reference evidence="3" key="2">
    <citation type="journal article" date="2023" name="IMA Fungus">
        <title>Comparative genomic study of the Penicillium genus elucidates a diverse pangenome and 15 lateral gene transfer events.</title>
        <authorList>
            <person name="Petersen C."/>
            <person name="Sorensen T."/>
            <person name="Nielsen M.R."/>
            <person name="Sondergaard T.E."/>
            <person name="Sorensen J.L."/>
            <person name="Fitzpatrick D.A."/>
            <person name="Frisvad J.C."/>
            <person name="Nielsen K.L."/>
        </authorList>
    </citation>
    <scope>NUCLEOTIDE SEQUENCE</scope>
    <source>
        <strain evidence="3">IBT 26290</strain>
    </source>
</reference>
<keyword evidence="2" id="KW-0812">Transmembrane</keyword>
<evidence type="ECO:0000313" key="4">
    <source>
        <dbReference type="Proteomes" id="UP001149163"/>
    </source>
</evidence>
<dbReference type="RefSeq" id="XP_056546311.1">
    <property type="nucleotide sequence ID" value="XM_056682705.1"/>
</dbReference>
<feature type="transmembrane region" description="Helical" evidence="2">
    <location>
        <begin position="406"/>
        <end position="426"/>
    </location>
</feature>
<evidence type="ECO:0000313" key="3">
    <source>
        <dbReference type="EMBL" id="KAJ5174703.1"/>
    </source>
</evidence>
<protein>
    <submittedName>
        <fullName evidence="3">Uncharacterized protein</fullName>
    </submittedName>
</protein>
<gene>
    <name evidence="3" type="ORF">N7482_000580</name>
</gene>
<sequence>MAKRKGKATTAIPAKKTPANKSAKKVAAKTPGAVGAASSTSGPPPKKQKTAKGSVAIPLVGSRYPKRGVHAPESPPPPEPPKVLGLIKPPPNVAAAGTALQFPMPANLPVGHPTIYYGENAPFPRWRTLLDFQAPNQDREQNLIRTHPQETIIPGVSPLSHPRAYDRFIGLGGLRWNFEPGPPTFWLGLTGQQLHTHAHHRLIEALENPFSRQQLRQMIRNEQFAAQIANVEDPLPPAPRLDRAGPAGPNTVKDRIEDSVNRIENRVQSFPGRTTRCRYERPELNYRQGEEKPGKEDLIALRLMANMRGTLGPPDYQAPSLNPTARIGAAVKLPPPSALAPAARMSSKGRSKGIQQGPGSIDFSSEERIEDIQRDMGQVIPEPPEIGMTPSGDVSKITRIGEYKCVWFIVILLILSMMLCLLLYSFNIIR</sequence>